<dbReference type="PROSITE" id="PS00675">
    <property type="entry name" value="SIGMA54_INTERACT_1"/>
    <property type="match status" value="1"/>
</dbReference>
<dbReference type="PROSITE" id="PS50045">
    <property type="entry name" value="SIGMA54_INTERACT_4"/>
    <property type="match status" value="1"/>
</dbReference>
<accession>A0A1H2SKG6</accession>
<dbReference type="InterPro" id="IPR001789">
    <property type="entry name" value="Sig_transdc_resp-reg_receiver"/>
</dbReference>
<dbReference type="Proteomes" id="UP000198816">
    <property type="component" value="Unassembled WGS sequence"/>
</dbReference>
<evidence type="ECO:0000259" key="8">
    <source>
        <dbReference type="PROSITE" id="PS50110"/>
    </source>
</evidence>
<dbReference type="Pfam" id="PF25601">
    <property type="entry name" value="AAA_lid_14"/>
    <property type="match status" value="1"/>
</dbReference>
<keyword evidence="6" id="KW-0597">Phosphoprotein</keyword>
<dbReference type="GO" id="GO:0006355">
    <property type="term" value="P:regulation of DNA-templated transcription"/>
    <property type="evidence" value="ECO:0007669"/>
    <property type="project" value="InterPro"/>
</dbReference>
<dbReference type="InterPro" id="IPR003593">
    <property type="entry name" value="AAA+_ATPase"/>
</dbReference>
<feature type="domain" description="Response regulatory" evidence="8">
    <location>
        <begin position="7"/>
        <end position="121"/>
    </location>
</feature>
<dbReference type="CDD" id="cd00009">
    <property type="entry name" value="AAA"/>
    <property type="match status" value="1"/>
</dbReference>
<keyword evidence="3" id="KW-0805">Transcription regulation</keyword>
<dbReference type="InterPro" id="IPR025662">
    <property type="entry name" value="Sigma_54_int_dom_ATP-bd_1"/>
</dbReference>
<dbReference type="Gene3D" id="1.10.10.60">
    <property type="entry name" value="Homeodomain-like"/>
    <property type="match status" value="1"/>
</dbReference>
<dbReference type="GO" id="GO:0043565">
    <property type="term" value="F:sequence-specific DNA binding"/>
    <property type="evidence" value="ECO:0007669"/>
    <property type="project" value="InterPro"/>
</dbReference>
<dbReference type="PROSITE" id="PS00676">
    <property type="entry name" value="SIGMA54_INTERACT_2"/>
    <property type="match status" value="1"/>
</dbReference>
<feature type="modified residue" description="4-aspartylphosphate" evidence="6">
    <location>
        <position position="55"/>
    </location>
</feature>
<dbReference type="Gene3D" id="1.10.8.60">
    <property type="match status" value="1"/>
</dbReference>
<dbReference type="InterPro" id="IPR025943">
    <property type="entry name" value="Sigma_54_int_dom_ATP-bd_2"/>
</dbReference>
<dbReference type="Pfam" id="PF00158">
    <property type="entry name" value="Sigma54_activat"/>
    <property type="match status" value="1"/>
</dbReference>
<dbReference type="InterPro" id="IPR058031">
    <property type="entry name" value="AAA_lid_NorR"/>
</dbReference>
<dbReference type="PROSITE" id="PS00688">
    <property type="entry name" value="SIGMA54_INTERACT_3"/>
    <property type="match status" value="1"/>
</dbReference>
<evidence type="ECO:0000313" key="10">
    <source>
        <dbReference type="Proteomes" id="UP000198816"/>
    </source>
</evidence>
<evidence type="ECO:0000256" key="2">
    <source>
        <dbReference type="ARBA" id="ARBA00022840"/>
    </source>
</evidence>
<protein>
    <submittedName>
        <fullName evidence="9">Two-component system, NtrC family, response regulator HupR/HoxA</fullName>
    </submittedName>
</protein>
<evidence type="ECO:0000256" key="4">
    <source>
        <dbReference type="ARBA" id="ARBA00023125"/>
    </source>
</evidence>
<dbReference type="EMBL" id="FNNZ01000003">
    <property type="protein sequence ID" value="SDW32028.1"/>
    <property type="molecule type" value="Genomic_DNA"/>
</dbReference>
<feature type="domain" description="Sigma-54 factor interaction" evidence="7">
    <location>
        <begin position="165"/>
        <end position="394"/>
    </location>
</feature>
<dbReference type="SMART" id="SM00448">
    <property type="entry name" value="REC"/>
    <property type="match status" value="1"/>
</dbReference>
<dbReference type="STRING" id="1058.SAMN05421783_10320"/>
<organism evidence="9 10">
    <name type="scientific">Thiocapsa roseopersicina</name>
    <dbReference type="NCBI Taxonomy" id="1058"/>
    <lineage>
        <taxon>Bacteria</taxon>
        <taxon>Pseudomonadati</taxon>
        <taxon>Pseudomonadota</taxon>
        <taxon>Gammaproteobacteria</taxon>
        <taxon>Chromatiales</taxon>
        <taxon>Chromatiaceae</taxon>
        <taxon>Thiocapsa</taxon>
    </lineage>
</organism>
<gene>
    <name evidence="9" type="ORF">SAMN05421783_10320</name>
</gene>
<reference evidence="10" key="1">
    <citation type="submission" date="2016-10" db="EMBL/GenBank/DDBJ databases">
        <authorList>
            <person name="Varghese N."/>
            <person name="Submissions S."/>
        </authorList>
    </citation>
    <scope>NUCLEOTIDE SEQUENCE [LARGE SCALE GENOMIC DNA]</scope>
    <source>
        <strain evidence="10">DSM 217</strain>
    </source>
</reference>
<keyword evidence="4" id="KW-0238">DNA-binding</keyword>
<name>A0A1H2SKG6_THIRO</name>
<dbReference type="InterPro" id="IPR027417">
    <property type="entry name" value="P-loop_NTPase"/>
</dbReference>
<dbReference type="InterPro" id="IPR009057">
    <property type="entry name" value="Homeodomain-like_sf"/>
</dbReference>
<dbReference type="Gene3D" id="3.40.50.2300">
    <property type="match status" value="1"/>
</dbReference>
<dbReference type="AlphaFoldDB" id="A0A1H2SKG6"/>
<dbReference type="InterPro" id="IPR002197">
    <property type="entry name" value="HTH_Fis"/>
</dbReference>
<dbReference type="GO" id="GO:0005524">
    <property type="term" value="F:ATP binding"/>
    <property type="evidence" value="ECO:0007669"/>
    <property type="project" value="UniProtKB-KW"/>
</dbReference>
<evidence type="ECO:0000259" key="7">
    <source>
        <dbReference type="PROSITE" id="PS50045"/>
    </source>
</evidence>
<dbReference type="Pfam" id="PF00072">
    <property type="entry name" value="Response_reg"/>
    <property type="match status" value="1"/>
</dbReference>
<dbReference type="InterPro" id="IPR002078">
    <property type="entry name" value="Sigma_54_int"/>
</dbReference>
<dbReference type="Pfam" id="PF02954">
    <property type="entry name" value="HTH_8"/>
    <property type="match status" value="1"/>
</dbReference>
<evidence type="ECO:0000313" key="9">
    <source>
        <dbReference type="EMBL" id="SDW32028.1"/>
    </source>
</evidence>
<dbReference type="InterPro" id="IPR011006">
    <property type="entry name" value="CheY-like_superfamily"/>
</dbReference>
<keyword evidence="5" id="KW-0804">Transcription</keyword>
<dbReference type="SUPFAM" id="SSF52172">
    <property type="entry name" value="CheY-like"/>
    <property type="match status" value="1"/>
</dbReference>
<keyword evidence="10" id="KW-1185">Reference proteome</keyword>
<keyword evidence="2" id="KW-0067">ATP-binding</keyword>
<dbReference type="FunFam" id="3.40.50.300:FF:000006">
    <property type="entry name" value="DNA-binding transcriptional regulator NtrC"/>
    <property type="match status" value="1"/>
</dbReference>
<dbReference type="GO" id="GO:0000160">
    <property type="term" value="P:phosphorelay signal transduction system"/>
    <property type="evidence" value="ECO:0007669"/>
    <property type="project" value="InterPro"/>
</dbReference>
<dbReference type="PANTHER" id="PTHR32071">
    <property type="entry name" value="TRANSCRIPTIONAL REGULATORY PROTEIN"/>
    <property type="match status" value="1"/>
</dbReference>
<dbReference type="PRINTS" id="PR01590">
    <property type="entry name" value="HTHFIS"/>
</dbReference>
<dbReference type="Gene3D" id="3.40.50.300">
    <property type="entry name" value="P-loop containing nucleotide triphosphate hydrolases"/>
    <property type="match status" value="1"/>
</dbReference>
<dbReference type="InterPro" id="IPR025944">
    <property type="entry name" value="Sigma_54_int_dom_CS"/>
</dbReference>
<dbReference type="SUPFAM" id="SSF46689">
    <property type="entry name" value="Homeodomain-like"/>
    <property type="match status" value="1"/>
</dbReference>
<sequence>MSPSRPTVLLVDDEPLSLETLTRTLDESFEVLTATSASAAEEILAEEWVQVVVTDQRMPETTGVEFLARVRERWPDVVRIIISGYTDPGDIIDGINRAGIYQYITKPWHPDTLLLTVGNACHLYRLQREHALLSLETRLTAATLEQRLAEQRARLKRTFRLDAIVRSRGGPLDAVCDLVERVAPYDIPVLLTGESGTGKELFARALHYNSHRADKPFVAENCGAMPDQLLESELFGHKKGAFTGAVNDRIGLFEQADGGTIFLDEIGEVSRTFQVKLLRVLQEGEVRPLGSNRRRRVDVRVVAATNRSLETEIGEGRFREDLYYRLAAVRLHLPPLRERPADIPVLARHHLKAAVAAFGKLVTGLSDDLIDRLQRYHWPGNVRELQNEIQRMLVMCDGDELGADLLDPGILVAASRSEPSASEPLEDQTLKARIEALEIVVLGEALERNRWNKSQTAAQLGLSRVGLSAKIERYGLARHQENPRRDPP</sequence>
<proteinExistence type="predicted"/>
<dbReference type="RefSeq" id="WP_093028498.1">
    <property type="nucleotide sequence ID" value="NZ_FNNZ01000003.1"/>
</dbReference>
<evidence type="ECO:0000256" key="5">
    <source>
        <dbReference type="ARBA" id="ARBA00023163"/>
    </source>
</evidence>
<dbReference type="PANTHER" id="PTHR32071:SF117">
    <property type="entry name" value="PTS-DEPENDENT DIHYDROXYACETONE KINASE OPERON REGULATORY PROTEIN-RELATED"/>
    <property type="match status" value="1"/>
</dbReference>
<dbReference type="SMART" id="SM00382">
    <property type="entry name" value="AAA"/>
    <property type="match status" value="1"/>
</dbReference>
<evidence type="ECO:0000256" key="3">
    <source>
        <dbReference type="ARBA" id="ARBA00023015"/>
    </source>
</evidence>
<dbReference type="SUPFAM" id="SSF52540">
    <property type="entry name" value="P-loop containing nucleoside triphosphate hydrolases"/>
    <property type="match status" value="1"/>
</dbReference>
<evidence type="ECO:0000256" key="1">
    <source>
        <dbReference type="ARBA" id="ARBA00022741"/>
    </source>
</evidence>
<dbReference type="OrthoDB" id="9804019at2"/>
<keyword evidence="1" id="KW-0547">Nucleotide-binding</keyword>
<dbReference type="PROSITE" id="PS50110">
    <property type="entry name" value="RESPONSE_REGULATORY"/>
    <property type="match status" value="1"/>
</dbReference>
<evidence type="ECO:0000256" key="6">
    <source>
        <dbReference type="PROSITE-ProRule" id="PRU00169"/>
    </source>
</evidence>